<sequence length="201" mass="21738">MIGFISGIVLSSDGHNVIILTPSGVGYTVSLATKSEISLAEGNEVELYIYTHVRENEISLYGFANKFDQTVFELLLSVSGVGPKAAQTILLTHGAEKVVGSTVNGDTAGIQAPGVGKRTAEKVCLDLKDKFEKLGLVSKDGTSRSNVSSEVEDQLFAEVESAFISLGFSKNEIRLLYYDIIESNPDYTTPEEVVREGLRRV</sequence>
<evidence type="ECO:0000313" key="9">
    <source>
        <dbReference type="Proteomes" id="UP000782843"/>
    </source>
</evidence>
<evidence type="ECO:0000313" key="8">
    <source>
        <dbReference type="EMBL" id="MCA9382157.1"/>
    </source>
</evidence>
<evidence type="ECO:0000256" key="2">
    <source>
        <dbReference type="ARBA" id="ARBA00022763"/>
    </source>
</evidence>
<dbReference type="EMBL" id="JAGQLG010000072">
    <property type="protein sequence ID" value="MCA9382157.1"/>
    <property type="molecule type" value="Genomic_DNA"/>
</dbReference>
<dbReference type="InterPro" id="IPR000085">
    <property type="entry name" value="RuvA"/>
</dbReference>
<dbReference type="GO" id="GO:0005524">
    <property type="term" value="F:ATP binding"/>
    <property type="evidence" value="ECO:0007669"/>
    <property type="project" value="InterPro"/>
</dbReference>
<dbReference type="GO" id="GO:0009378">
    <property type="term" value="F:four-way junction helicase activity"/>
    <property type="evidence" value="ECO:0007669"/>
    <property type="project" value="InterPro"/>
</dbReference>
<dbReference type="Proteomes" id="UP000782843">
    <property type="component" value="Unassembled WGS sequence"/>
</dbReference>
<dbReference type="Pfam" id="PF01330">
    <property type="entry name" value="RuvA_N"/>
    <property type="match status" value="1"/>
</dbReference>
<evidence type="ECO:0000256" key="1">
    <source>
        <dbReference type="ARBA" id="ARBA00022490"/>
    </source>
</evidence>
<evidence type="ECO:0000256" key="6">
    <source>
        <dbReference type="HAMAP-Rule" id="MF_00031"/>
    </source>
</evidence>
<organism evidence="8 9">
    <name type="scientific">Candidatus Dojkabacteria bacterium</name>
    <dbReference type="NCBI Taxonomy" id="2099670"/>
    <lineage>
        <taxon>Bacteria</taxon>
        <taxon>Candidatus Dojkabacteria</taxon>
    </lineage>
</organism>
<comment type="subcellular location">
    <subcellularLocation>
        <location evidence="6">Cytoplasm</location>
    </subcellularLocation>
</comment>
<feature type="domain" description="DNA helicase Holliday junction RuvA type" evidence="7">
    <location>
        <begin position="1"/>
        <end position="62"/>
    </location>
</feature>
<keyword evidence="5 6" id="KW-0234">DNA repair</keyword>
<dbReference type="InterPro" id="IPR010994">
    <property type="entry name" value="RuvA_2-like"/>
</dbReference>
<dbReference type="GO" id="GO:0000400">
    <property type="term" value="F:four-way junction DNA binding"/>
    <property type="evidence" value="ECO:0007669"/>
    <property type="project" value="UniProtKB-UniRule"/>
</dbReference>
<dbReference type="SUPFAM" id="SSF47781">
    <property type="entry name" value="RuvA domain 2-like"/>
    <property type="match status" value="1"/>
</dbReference>
<dbReference type="GO" id="GO:0006281">
    <property type="term" value="P:DNA repair"/>
    <property type="evidence" value="ECO:0007669"/>
    <property type="project" value="UniProtKB-UniRule"/>
</dbReference>
<dbReference type="HAMAP" id="MF_00031">
    <property type="entry name" value="DNA_HJ_migration_RuvA"/>
    <property type="match status" value="1"/>
</dbReference>
<keyword evidence="2 6" id="KW-0227">DNA damage</keyword>
<accession>A0A955L3E4</accession>
<comment type="similarity">
    <text evidence="6">Belongs to the RuvA family.</text>
</comment>
<protein>
    <recommendedName>
        <fullName evidence="6">Holliday junction branch migration complex subunit RuvA</fullName>
    </recommendedName>
</protein>
<dbReference type="GO" id="GO:0006310">
    <property type="term" value="P:DNA recombination"/>
    <property type="evidence" value="ECO:0007669"/>
    <property type="project" value="UniProtKB-UniRule"/>
</dbReference>
<keyword evidence="1 6" id="KW-0963">Cytoplasm</keyword>
<comment type="caution">
    <text evidence="8">The sequence shown here is derived from an EMBL/GenBank/DDBJ whole genome shotgun (WGS) entry which is preliminary data.</text>
</comment>
<dbReference type="GO" id="GO:0009379">
    <property type="term" value="C:Holliday junction helicase complex"/>
    <property type="evidence" value="ECO:0007669"/>
    <property type="project" value="InterPro"/>
</dbReference>
<evidence type="ECO:0000256" key="3">
    <source>
        <dbReference type="ARBA" id="ARBA00023125"/>
    </source>
</evidence>
<evidence type="ECO:0000256" key="4">
    <source>
        <dbReference type="ARBA" id="ARBA00023172"/>
    </source>
</evidence>
<dbReference type="InterPro" id="IPR013849">
    <property type="entry name" value="DNA_helicase_Holl-junc_RuvA_I"/>
</dbReference>
<comment type="domain">
    <text evidence="6">Has three domains with a flexible linker between the domains II and III and assumes an 'L' shape. Domain III is highly mobile and contacts RuvB.</text>
</comment>
<dbReference type="NCBIfam" id="TIGR00084">
    <property type="entry name" value="ruvA"/>
    <property type="match status" value="1"/>
</dbReference>
<comment type="subunit">
    <text evidence="6">Homotetramer. Forms an RuvA(8)-RuvB(12)-Holliday junction (HJ) complex. HJ DNA is sandwiched between 2 RuvA tetramers; dsDNA enters through RuvA and exits via RuvB. An RuvB hexamer assembles on each DNA strand where it exits the tetramer. Each RuvB hexamer is contacted by two RuvA subunits (via domain III) on 2 adjacent RuvB subunits; this complex drives branch migration. In the full resolvosome a probable DNA-RuvA(4)-RuvB(12)-RuvC(2) complex forms which resolves the HJ.</text>
</comment>
<dbReference type="Gene3D" id="1.10.150.20">
    <property type="entry name" value="5' to 3' exonuclease, C-terminal subdomain"/>
    <property type="match status" value="1"/>
</dbReference>
<comment type="caution">
    <text evidence="6">Lacks conserved residue(s) required for the propagation of feature annotation.</text>
</comment>
<dbReference type="AlphaFoldDB" id="A0A955L3E4"/>
<comment type="function">
    <text evidence="6">The RuvA-RuvB-RuvC complex processes Holliday junction (HJ) DNA during genetic recombination and DNA repair, while the RuvA-RuvB complex plays an important role in the rescue of blocked DNA replication forks via replication fork reversal (RFR). RuvA specifically binds to HJ cruciform DNA, conferring on it an open structure. The RuvB hexamer acts as an ATP-dependent pump, pulling dsDNA into and through the RuvAB complex. HJ branch migration allows RuvC to scan DNA until it finds its consensus sequence, where it cleaves and resolves the cruciform DNA.</text>
</comment>
<dbReference type="GO" id="GO:0048476">
    <property type="term" value="C:Holliday junction resolvase complex"/>
    <property type="evidence" value="ECO:0007669"/>
    <property type="project" value="UniProtKB-UniRule"/>
</dbReference>
<feature type="region of interest" description="Domain I" evidence="6">
    <location>
        <begin position="1"/>
        <end position="64"/>
    </location>
</feature>
<evidence type="ECO:0000259" key="7">
    <source>
        <dbReference type="Pfam" id="PF01330"/>
    </source>
</evidence>
<reference evidence="8" key="2">
    <citation type="journal article" date="2021" name="Microbiome">
        <title>Successional dynamics and alternative stable states in a saline activated sludge microbial community over 9 years.</title>
        <authorList>
            <person name="Wang Y."/>
            <person name="Ye J."/>
            <person name="Ju F."/>
            <person name="Liu L."/>
            <person name="Boyd J.A."/>
            <person name="Deng Y."/>
            <person name="Parks D.H."/>
            <person name="Jiang X."/>
            <person name="Yin X."/>
            <person name="Woodcroft B.J."/>
            <person name="Tyson G.W."/>
            <person name="Hugenholtz P."/>
            <person name="Polz M.F."/>
            <person name="Zhang T."/>
        </authorList>
    </citation>
    <scope>NUCLEOTIDE SEQUENCE</scope>
    <source>
        <strain evidence="8">HKST-UBA10</strain>
    </source>
</reference>
<proteinExistence type="inferred from homology"/>
<feature type="region of interest" description="Domain III" evidence="6">
    <location>
        <begin position="151"/>
        <end position="201"/>
    </location>
</feature>
<dbReference type="GO" id="GO:0005737">
    <property type="term" value="C:cytoplasm"/>
    <property type="evidence" value="ECO:0007669"/>
    <property type="project" value="UniProtKB-SubCell"/>
</dbReference>
<name>A0A955L3E4_9BACT</name>
<dbReference type="InterPro" id="IPR011114">
    <property type="entry name" value="RuvA_C"/>
</dbReference>
<dbReference type="Pfam" id="PF14520">
    <property type="entry name" value="HHH_5"/>
    <property type="match status" value="1"/>
</dbReference>
<dbReference type="SUPFAM" id="SSF50249">
    <property type="entry name" value="Nucleic acid-binding proteins"/>
    <property type="match status" value="1"/>
</dbReference>
<dbReference type="CDD" id="cd14332">
    <property type="entry name" value="UBA_RuvA_C"/>
    <property type="match status" value="1"/>
</dbReference>
<keyword evidence="3 6" id="KW-0238">DNA-binding</keyword>
<dbReference type="InterPro" id="IPR012340">
    <property type="entry name" value="NA-bd_OB-fold"/>
</dbReference>
<keyword evidence="4 6" id="KW-0233">DNA recombination</keyword>
<reference evidence="8" key="1">
    <citation type="submission" date="2020-04" db="EMBL/GenBank/DDBJ databases">
        <authorList>
            <person name="Zhang T."/>
        </authorList>
    </citation>
    <scope>NUCLEOTIDE SEQUENCE</scope>
    <source>
        <strain evidence="8">HKST-UBA10</strain>
    </source>
</reference>
<evidence type="ECO:0000256" key="5">
    <source>
        <dbReference type="ARBA" id="ARBA00023204"/>
    </source>
</evidence>
<gene>
    <name evidence="6" type="primary">ruvA</name>
    <name evidence="8" type="ORF">KC660_01990</name>
</gene>
<dbReference type="Gene3D" id="2.40.50.140">
    <property type="entry name" value="Nucleic acid-binding proteins"/>
    <property type="match status" value="1"/>
</dbReference>